<dbReference type="RefSeq" id="WP_010770006.1">
    <property type="nucleotide sequence ID" value="NZ_ASWE01000001.1"/>
</dbReference>
<keyword evidence="11" id="KW-0119">Carbohydrate metabolism</keyword>
<gene>
    <name evidence="14" type="ORF">UC3_03376</name>
</gene>
<dbReference type="HOGENOM" id="CLU_027634_14_0_9"/>
<dbReference type="InterPro" id="IPR011611">
    <property type="entry name" value="PfkB_dom"/>
</dbReference>
<organism evidence="14 15">
    <name type="scientific">Enterococcus phoeniculicola ATCC BAA-412</name>
    <dbReference type="NCBI Taxonomy" id="1158610"/>
    <lineage>
        <taxon>Bacteria</taxon>
        <taxon>Bacillati</taxon>
        <taxon>Bacillota</taxon>
        <taxon>Bacilli</taxon>
        <taxon>Lactobacillales</taxon>
        <taxon>Enterococcaceae</taxon>
        <taxon>Enterococcus</taxon>
    </lineage>
</organism>
<evidence type="ECO:0000313" key="14">
    <source>
        <dbReference type="EMBL" id="EOL41811.1"/>
    </source>
</evidence>
<dbReference type="GO" id="GO:0046872">
    <property type="term" value="F:metal ion binding"/>
    <property type="evidence" value="ECO:0007669"/>
    <property type="project" value="UniProtKB-KW"/>
</dbReference>
<keyword evidence="6" id="KW-0547">Nucleotide-binding</keyword>
<evidence type="ECO:0000256" key="1">
    <source>
        <dbReference type="ARBA" id="ARBA00010688"/>
    </source>
</evidence>
<dbReference type="OrthoDB" id="9775849at2"/>
<dbReference type="eggNOG" id="COG0524">
    <property type="taxonomic scope" value="Bacteria"/>
</dbReference>
<dbReference type="PANTHER" id="PTHR10584:SF166">
    <property type="entry name" value="RIBOKINASE"/>
    <property type="match status" value="1"/>
</dbReference>
<keyword evidence="5" id="KW-0479">Metal-binding</keyword>
<evidence type="ECO:0000256" key="5">
    <source>
        <dbReference type="ARBA" id="ARBA00022723"/>
    </source>
</evidence>
<dbReference type="GO" id="GO:0005524">
    <property type="term" value="F:ATP binding"/>
    <property type="evidence" value="ECO:0007669"/>
    <property type="project" value="UniProtKB-KW"/>
</dbReference>
<evidence type="ECO:0000256" key="2">
    <source>
        <dbReference type="ARBA" id="ARBA00012035"/>
    </source>
</evidence>
<dbReference type="PROSITE" id="PS00584">
    <property type="entry name" value="PFKB_KINASES_2"/>
    <property type="match status" value="1"/>
</dbReference>
<dbReference type="InterPro" id="IPR002173">
    <property type="entry name" value="Carboh/pur_kinase_PfkB_CS"/>
</dbReference>
<dbReference type="EMBL" id="AJAT01000018">
    <property type="protein sequence ID" value="EOL41811.1"/>
    <property type="molecule type" value="Genomic_DNA"/>
</dbReference>
<dbReference type="CDD" id="cd01174">
    <property type="entry name" value="ribokinase"/>
    <property type="match status" value="1"/>
</dbReference>
<comment type="caution">
    <text evidence="14">The sequence shown here is derived from an EMBL/GenBank/DDBJ whole genome shotgun (WGS) entry which is preliminary data.</text>
</comment>
<evidence type="ECO:0000256" key="3">
    <source>
        <dbReference type="ARBA" id="ARBA00016943"/>
    </source>
</evidence>
<sequence>MKLQKEPLKKSDFLLSQFEINIEAIIEAFQFARDTGVKTLLNPVPASADISEELLNNTDIFIPNKSEAELITGIKIESIETLKKAGKVIQQYGIELVIITLGEKGSYFLYENGKGQIPAQVVRAVDTTAAGDTFIGALSAVLQKDYSNLEEAIQYASRASAMTVQRFGAQPSIPYAKEIL</sequence>
<evidence type="ECO:0000256" key="10">
    <source>
        <dbReference type="ARBA" id="ARBA00022958"/>
    </source>
</evidence>
<keyword evidence="15" id="KW-1185">Reference proteome</keyword>
<evidence type="ECO:0000259" key="13">
    <source>
        <dbReference type="Pfam" id="PF00294"/>
    </source>
</evidence>
<reference evidence="14 15" key="1">
    <citation type="submission" date="2013-02" db="EMBL/GenBank/DDBJ databases">
        <title>The Genome Sequence of Enterococcus phoeniculicola BAA-412.</title>
        <authorList>
            <consortium name="The Broad Institute Genome Sequencing Platform"/>
            <consortium name="The Broad Institute Genome Sequencing Center for Infectious Disease"/>
            <person name="Earl A.M."/>
            <person name="Gilmore M.S."/>
            <person name="Lebreton F."/>
            <person name="Walker B."/>
            <person name="Young S.K."/>
            <person name="Zeng Q."/>
            <person name="Gargeya S."/>
            <person name="Fitzgerald M."/>
            <person name="Haas B."/>
            <person name="Abouelleil A."/>
            <person name="Alvarado L."/>
            <person name="Arachchi H.M."/>
            <person name="Berlin A.M."/>
            <person name="Chapman S.B."/>
            <person name="Dewar J."/>
            <person name="Goldberg J."/>
            <person name="Griggs A."/>
            <person name="Gujja S."/>
            <person name="Hansen M."/>
            <person name="Howarth C."/>
            <person name="Imamovic A."/>
            <person name="Larimer J."/>
            <person name="McCowan C."/>
            <person name="Murphy C."/>
            <person name="Neiman D."/>
            <person name="Pearson M."/>
            <person name="Priest M."/>
            <person name="Roberts A."/>
            <person name="Saif S."/>
            <person name="Shea T."/>
            <person name="Sisk P."/>
            <person name="Sykes S."/>
            <person name="Wortman J."/>
            <person name="Nusbaum C."/>
            <person name="Birren B."/>
        </authorList>
    </citation>
    <scope>NUCLEOTIDE SEQUENCE [LARGE SCALE GENOMIC DNA]</scope>
    <source>
        <strain evidence="14 15">ATCC BAA-412</strain>
    </source>
</reference>
<dbReference type="STRING" id="154621.RV11_GL001413"/>
<feature type="domain" description="Carbohydrate kinase PfkB" evidence="13">
    <location>
        <begin position="20"/>
        <end position="174"/>
    </location>
</feature>
<keyword evidence="7 12" id="KW-0418">Kinase</keyword>
<dbReference type="Pfam" id="PF00294">
    <property type="entry name" value="PfkB"/>
    <property type="match status" value="1"/>
</dbReference>
<dbReference type="GO" id="GO:0006014">
    <property type="term" value="P:D-ribose metabolic process"/>
    <property type="evidence" value="ECO:0007669"/>
    <property type="project" value="InterPro"/>
</dbReference>
<keyword evidence="8" id="KW-0067">ATP-binding</keyword>
<evidence type="ECO:0000256" key="9">
    <source>
        <dbReference type="ARBA" id="ARBA00022842"/>
    </source>
</evidence>
<evidence type="ECO:0000256" key="6">
    <source>
        <dbReference type="ARBA" id="ARBA00022741"/>
    </source>
</evidence>
<dbReference type="AlphaFoldDB" id="R3W2X1"/>
<dbReference type="SUPFAM" id="SSF53613">
    <property type="entry name" value="Ribokinase-like"/>
    <property type="match status" value="1"/>
</dbReference>
<evidence type="ECO:0000256" key="12">
    <source>
        <dbReference type="RuleBase" id="RU003704"/>
    </source>
</evidence>
<dbReference type="Proteomes" id="UP000013785">
    <property type="component" value="Unassembled WGS sequence"/>
</dbReference>
<proteinExistence type="inferred from homology"/>
<dbReference type="PRINTS" id="PR00990">
    <property type="entry name" value="RIBOKINASE"/>
</dbReference>
<evidence type="ECO:0000256" key="8">
    <source>
        <dbReference type="ARBA" id="ARBA00022840"/>
    </source>
</evidence>
<dbReference type="GO" id="GO:0005829">
    <property type="term" value="C:cytosol"/>
    <property type="evidence" value="ECO:0007669"/>
    <property type="project" value="TreeGrafter"/>
</dbReference>
<evidence type="ECO:0000256" key="11">
    <source>
        <dbReference type="ARBA" id="ARBA00023277"/>
    </source>
</evidence>
<name>R3W2X1_9ENTE</name>
<keyword evidence="9" id="KW-0460">Magnesium</keyword>
<dbReference type="InterPro" id="IPR011877">
    <property type="entry name" value="Ribokinase"/>
</dbReference>
<evidence type="ECO:0000313" key="15">
    <source>
        <dbReference type="Proteomes" id="UP000013785"/>
    </source>
</evidence>
<keyword evidence="10" id="KW-0630">Potassium</keyword>
<protein>
    <recommendedName>
        <fullName evidence="3">Ribokinase</fullName>
        <ecNumber evidence="2">2.7.1.15</ecNumber>
    </recommendedName>
</protein>
<evidence type="ECO:0000256" key="7">
    <source>
        <dbReference type="ARBA" id="ARBA00022777"/>
    </source>
</evidence>
<accession>R3W2X1</accession>
<dbReference type="GO" id="GO:0004747">
    <property type="term" value="F:ribokinase activity"/>
    <property type="evidence" value="ECO:0007669"/>
    <property type="project" value="UniProtKB-EC"/>
</dbReference>
<comment type="similarity">
    <text evidence="1 12">Belongs to the carbohydrate kinase PfkB family.</text>
</comment>
<evidence type="ECO:0000256" key="4">
    <source>
        <dbReference type="ARBA" id="ARBA00022679"/>
    </source>
</evidence>
<keyword evidence="4 12" id="KW-0808">Transferase</keyword>
<dbReference type="InterPro" id="IPR002139">
    <property type="entry name" value="Ribo/fructo_kinase"/>
</dbReference>
<dbReference type="EC" id="2.7.1.15" evidence="2"/>
<dbReference type="PANTHER" id="PTHR10584">
    <property type="entry name" value="SUGAR KINASE"/>
    <property type="match status" value="1"/>
</dbReference>
<dbReference type="PATRIC" id="fig|1158610.3.peg.3370"/>
<dbReference type="Gene3D" id="3.40.1190.20">
    <property type="match status" value="1"/>
</dbReference>
<dbReference type="InterPro" id="IPR029056">
    <property type="entry name" value="Ribokinase-like"/>
</dbReference>